<dbReference type="EMBL" id="VWPH01000012">
    <property type="protein sequence ID" value="KAA5829554.1"/>
    <property type="molecule type" value="Genomic_DNA"/>
</dbReference>
<dbReference type="AlphaFoldDB" id="A0A5M7BQQ5"/>
<dbReference type="Proteomes" id="UP000323946">
    <property type="component" value="Unassembled WGS sequence"/>
</dbReference>
<dbReference type="OrthoDB" id="3687315at2"/>
<sequence>MHALTTAPPPFVEGAEPVMLTIEIGPWRPRQRITTVVETTPVAGLVIGPAARFDDELGQWGFTGTWNLLHAGSGLVVLSLPGIGLARLREVAVLLGQTGIDWTRSQPELATEDVRLARHQVARRAQAAAEQGCPLRLEETSWRQVPPSWAVTVLDGQGQVEDSYTTETSDAADELALLLGDELGLDETSTGDITVGRLTELEWQLHCARTGCGTALTGDDYLLSTPDRSWLIDLAQDEQWRQLDDRRWLCWSCNPQFRATR</sequence>
<dbReference type="RefSeq" id="WP_150069194.1">
    <property type="nucleotide sequence ID" value="NZ_VWPH01000012.1"/>
</dbReference>
<protein>
    <submittedName>
        <fullName evidence="1">Uncharacterized protein</fullName>
    </submittedName>
</protein>
<keyword evidence="2" id="KW-1185">Reference proteome</keyword>
<reference evidence="1 2" key="1">
    <citation type="submission" date="2019-09" db="EMBL/GenBank/DDBJ databases">
        <title>Draft genome sequence of the thermophilic Saccharopolyspora hirsuta VKM Ac-666T.</title>
        <authorList>
            <person name="Lobastova T.G."/>
            <person name="Fokina V."/>
            <person name="Bragin E.Y."/>
            <person name="Shtratnikova V.Y."/>
            <person name="Starodumova I.P."/>
            <person name="Tarlachkov S.V."/>
            <person name="Donova M.V."/>
        </authorList>
    </citation>
    <scope>NUCLEOTIDE SEQUENCE [LARGE SCALE GENOMIC DNA]</scope>
    <source>
        <strain evidence="1 2">VKM Ac-666</strain>
    </source>
</reference>
<accession>A0A5M7BQQ5</accession>
<proteinExistence type="predicted"/>
<evidence type="ECO:0000313" key="2">
    <source>
        <dbReference type="Proteomes" id="UP000323946"/>
    </source>
</evidence>
<gene>
    <name evidence="1" type="ORF">F1721_24880</name>
</gene>
<evidence type="ECO:0000313" key="1">
    <source>
        <dbReference type="EMBL" id="KAA5829554.1"/>
    </source>
</evidence>
<name>A0A5M7BQQ5_SACHI</name>
<comment type="caution">
    <text evidence="1">The sequence shown here is derived from an EMBL/GenBank/DDBJ whole genome shotgun (WGS) entry which is preliminary data.</text>
</comment>
<organism evidence="1 2">
    <name type="scientific">Saccharopolyspora hirsuta</name>
    <dbReference type="NCBI Taxonomy" id="1837"/>
    <lineage>
        <taxon>Bacteria</taxon>
        <taxon>Bacillati</taxon>
        <taxon>Actinomycetota</taxon>
        <taxon>Actinomycetes</taxon>
        <taxon>Pseudonocardiales</taxon>
        <taxon>Pseudonocardiaceae</taxon>
        <taxon>Saccharopolyspora</taxon>
    </lineage>
</organism>